<dbReference type="Gene3D" id="3.30.429.10">
    <property type="entry name" value="Macrophage Migration Inhibitory Factor"/>
    <property type="match status" value="1"/>
</dbReference>
<dbReference type="InterPro" id="IPR014347">
    <property type="entry name" value="Tautomerase/MIF_sf"/>
</dbReference>
<comment type="similarity">
    <text evidence="1">Belongs to the 4-oxalocrotonate tautomerase family.</text>
</comment>
<name>A0A936YNW6_9HYPH</name>
<evidence type="ECO:0000313" key="4">
    <source>
        <dbReference type="EMBL" id="MBL0373948.1"/>
    </source>
</evidence>
<reference evidence="4" key="1">
    <citation type="submission" date="2021-01" db="EMBL/GenBank/DDBJ databases">
        <title>Rhizobium sp. strain KVB221 16S ribosomal RNA gene Genome sequencing and assembly.</title>
        <authorList>
            <person name="Kang M."/>
        </authorList>
    </citation>
    <scope>NUCLEOTIDE SEQUENCE</scope>
    <source>
        <strain evidence="4">KVB221</strain>
    </source>
</reference>
<dbReference type="EMBL" id="JAEQNC010000010">
    <property type="protein sequence ID" value="MBL0373948.1"/>
    <property type="molecule type" value="Genomic_DNA"/>
</dbReference>
<dbReference type="Proteomes" id="UP000633219">
    <property type="component" value="Unassembled WGS sequence"/>
</dbReference>
<evidence type="ECO:0000259" key="3">
    <source>
        <dbReference type="Pfam" id="PF01361"/>
    </source>
</evidence>
<evidence type="ECO:0000313" key="5">
    <source>
        <dbReference type="Proteomes" id="UP000633219"/>
    </source>
</evidence>
<dbReference type="GO" id="GO:0016853">
    <property type="term" value="F:isomerase activity"/>
    <property type="evidence" value="ECO:0007669"/>
    <property type="project" value="UniProtKB-KW"/>
</dbReference>
<sequence>MPIIRVELLTGRSAEKKAELAKEFTETLERVAGVKPEATTVVFVEVAPENWTIAGAPLGAPPTSK</sequence>
<dbReference type="PANTHER" id="PTHR35530">
    <property type="entry name" value="TAUTOMERASE-RELATED"/>
    <property type="match status" value="1"/>
</dbReference>
<feature type="domain" description="4-oxalocrotonate tautomerase-like" evidence="3">
    <location>
        <begin position="2"/>
        <end position="59"/>
    </location>
</feature>
<keyword evidence="2" id="KW-0413">Isomerase</keyword>
<gene>
    <name evidence="4" type="ORF">JJB09_18145</name>
</gene>
<dbReference type="InterPro" id="IPR004370">
    <property type="entry name" value="4-OT-like_dom"/>
</dbReference>
<dbReference type="AlphaFoldDB" id="A0A936YNW6"/>
<evidence type="ECO:0000256" key="2">
    <source>
        <dbReference type="ARBA" id="ARBA00023235"/>
    </source>
</evidence>
<protein>
    <submittedName>
        <fullName evidence="4">4-oxalocrotonate tautomerase family protein</fullName>
    </submittedName>
</protein>
<proteinExistence type="inferred from homology"/>
<organism evidence="4 5">
    <name type="scientific">Rhizobium setariae</name>
    <dbReference type="NCBI Taxonomy" id="2801340"/>
    <lineage>
        <taxon>Bacteria</taxon>
        <taxon>Pseudomonadati</taxon>
        <taxon>Pseudomonadota</taxon>
        <taxon>Alphaproteobacteria</taxon>
        <taxon>Hyphomicrobiales</taxon>
        <taxon>Rhizobiaceae</taxon>
        <taxon>Rhizobium/Agrobacterium group</taxon>
        <taxon>Rhizobium</taxon>
    </lineage>
</organism>
<dbReference type="PANTHER" id="PTHR35530:SF1">
    <property type="entry name" value="2-HYDROXYMUCONATE TAUTOMERASE"/>
    <property type="match status" value="1"/>
</dbReference>
<evidence type="ECO:0000256" key="1">
    <source>
        <dbReference type="ARBA" id="ARBA00006723"/>
    </source>
</evidence>
<dbReference type="SUPFAM" id="SSF55331">
    <property type="entry name" value="Tautomerase/MIF"/>
    <property type="match status" value="1"/>
</dbReference>
<keyword evidence="5" id="KW-1185">Reference proteome</keyword>
<comment type="caution">
    <text evidence="4">The sequence shown here is derived from an EMBL/GenBank/DDBJ whole genome shotgun (WGS) entry which is preliminary data.</text>
</comment>
<accession>A0A936YNW6</accession>
<dbReference type="RefSeq" id="WP_201661370.1">
    <property type="nucleotide sequence ID" value="NZ_JAEQNC010000010.1"/>
</dbReference>
<dbReference type="Pfam" id="PF01361">
    <property type="entry name" value="Tautomerase"/>
    <property type="match status" value="1"/>
</dbReference>